<keyword evidence="1" id="KW-0238">DNA-binding</keyword>
<proteinExistence type="predicted"/>
<protein>
    <submittedName>
        <fullName evidence="1">DNA-binding protein</fullName>
    </submittedName>
</protein>
<comment type="caution">
    <text evidence="1">The sequence shown here is derived from an EMBL/GenBank/DDBJ whole genome shotgun (WGS) entry which is preliminary data.</text>
</comment>
<accession>A0ABQ1R485</accession>
<dbReference type="Proteomes" id="UP000614272">
    <property type="component" value="Unassembled WGS sequence"/>
</dbReference>
<reference evidence="2" key="1">
    <citation type="journal article" date="2019" name="Int. J. Syst. Evol. Microbiol.">
        <title>The Global Catalogue of Microorganisms (GCM) 10K type strain sequencing project: providing services to taxonomists for standard genome sequencing and annotation.</title>
        <authorList>
            <consortium name="The Broad Institute Genomics Platform"/>
            <consortium name="The Broad Institute Genome Sequencing Center for Infectious Disease"/>
            <person name="Wu L."/>
            <person name="Ma J."/>
        </authorList>
    </citation>
    <scope>NUCLEOTIDE SEQUENCE [LARGE SCALE GENOMIC DNA]</scope>
    <source>
        <strain evidence="2">CGMCC 1.12923</strain>
    </source>
</reference>
<dbReference type="EMBL" id="BMGJ01000002">
    <property type="protein sequence ID" value="GGD55724.1"/>
    <property type="molecule type" value="Genomic_DNA"/>
</dbReference>
<sequence length="175" mass="19395">MNEYDFTLKFAYVDQSVDDENLIEQLGEVGCDDAIIGLGQKGRIALQFTRQAENAANAITSAIRQVKSVIPDAKLIESTPDLMGLSDMAELLGFSRQNMRKLMVTNIQSFPTPVHSGNTAIWHLASVLQWFEGKQRRVIESGIKEVALVNMHINVTQEYARLDKSGQAQLSALSI</sequence>
<organism evidence="1 2">
    <name type="scientific">Lacimicrobium alkaliphilum</name>
    <dbReference type="NCBI Taxonomy" id="1526571"/>
    <lineage>
        <taxon>Bacteria</taxon>
        <taxon>Pseudomonadati</taxon>
        <taxon>Pseudomonadota</taxon>
        <taxon>Gammaproteobacteria</taxon>
        <taxon>Alteromonadales</taxon>
        <taxon>Alteromonadaceae</taxon>
        <taxon>Lacimicrobium</taxon>
    </lineage>
</organism>
<evidence type="ECO:0000313" key="1">
    <source>
        <dbReference type="EMBL" id="GGD55724.1"/>
    </source>
</evidence>
<gene>
    <name evidence="1" type="ORF">GCM10011357_09200</name>
</gene>
<keyword evidence="2" id="KW-1185">Reference proteome</keyword>
<dbReference type="RefSeq" id="WP_099036477.1">
    <property type="nucleotide sequence ID" value="NZ_BMGJ01000002.1"/>
</dbReference>
<name>A0ABQ1R485_9ALTE</name>
<evidence type="ECO:0000313" key="2">
    <source>
        <dbReference type="Proteomes" id="UP000614272"/>
    </source>
</evidence>
<dbReference type="GO" id="GO:0003677">
    <property type="term" value="F:DNA binding"/>
    <property type="evidence" value="ECO:0007669"/>
    <property type="project" value="UniProtKB-KW"/>
</dbReference>